<feature type="compositionally biased region" description="Polar residues" evidence="4">
    <location>
        <begin position="229"/>
        <end position="241"/>
    </location>
</feature>
<dbReference type="AlphaFoldDB" id="A0A9P6CUQ7"/>
<evidence type="ECO:0008006" key="7">
    <source>
        <dbReference type="Google" id="ProtNLM"/>
    </source>
</evidence>
<protein>
    <recommendedName>
        <fullName evidence="7">DUF1740-domain-containing protein</fullName>
    </recommendedName>
</protein>
<dbReference type="GO" id="GO:0071013">
    <property type="term" value="C:catalytic step 2 spliceosome"/>
    <property type="evidence" value="ECO:0007669"/>
    <property type="project" value="TreeGrafter"/>
</dbReference>
<feature type="region of interest" description="Disordered" evidence="4">
    <location>
        <begin position="157"/>
        <end position="247"/>
    </location>
</feature>
<comment type="similarity">
    <text evidence="2">Belongs to the NRDE2 family.</text>
</comment>
<dbReference type="PANTHER" id="PTHR13471:SF0">
    <property type="entry name" value="NUCLEAR EXOSOME REGULATOR NRDE2"/>
    <property type="match status" value="1"/>
</dbReference>
<keyword evidence="6" id="KW-1185">Reference proteome</keyword>
<dbReference type="OrthoDB" id="297219at2759"/>
<proteinExistence type="inferred from homology"/>
<keyword evidence="3" id="KW-0539">Nucleus</keyword>
<reference evidence="5" key="1">
    <citation type="submission" date="2020-11" db="EMBL/GenBank/DDBJ databases">
        <authorList>
            <consortium name="DOE Joint Genome Institute"/>
            <person name="Ahrendt S."/>
            <person name="Riley R."/>
            <person name="Andreopoulos W."/>
            <person name="Labutti K."/>
            <person name="Pangilinan J."/>
            <person name="Ruiz-Duenas F.J."/>
            <person name="Barrasa J.M."/>
            <person name="Sanchez-Garcia M."/>
            <person name="Camarero S."/>
            <person name="Miyauchi S."/>
            <person name="Serrano A."/>
            <person name="Linde D."/>
            <person name="Babiker R."/>
            <person name="Drula E."/>
            <person name="Ayuso-Fernandez I."/>
            <person name="Pacheco R."/>
            <person name="Padilla G."/>
            <person name="Ferreira P."/>
            <person name="Barriuso J."/>
            <person name="Kellner H."/>
            <person name="Castanera R."/>
            <person name="Alfaro M."/>
            <person name="Ramirez L."/>
            <person name="Pisabarro A.G."/>
            <person name="Kuo A."/>
            <person name="Tritt A."/>
            <person name="Lipzen A."/>
            <person name="He G."/>
            <person name="Yan M."/>
            <person name="Ng V."/>
            <person name="Cullen D."/>
            <person name="Martin F."/>
            <person name="Rosso M.-N."/>
            <person name="Henrissat B."/>
            <person name="Hibbett D."/>
            <person name="Martinez A.T."/>
            <person name="Grigoriev I.V."/>
        </authorList>
    </citation>
    <scope>NUCLEOTIDE SEQUENCE</scope>
    <source>
        <strain evidence="5">CIRM-BRFM 674</strain>
    </source>
</reference>
<organism evidence="5 6">
    <name type="scientific">Pholiota conissans</name>
    <dbReference type="NCBI Taxonomy" id="109636"/>
    <lineage>
        <taxon>Eukaryota</taxon>
        <taxon>Fungi</taxon>
        <taxon>Dikarya</taxon>
        <taxon>Basidiomycota</taxon>
        <taxon>Agaricomycotina</taxon>
        <taxon>Agaricomycetes</taxon>
        <taxon>Agaricomycetidae</taxon>
        <taxon>Agaricales</taxon>
        <taxon>Agaricineae</taxon>
        <taxon>Strophariaceae</taxon>
        <taxon>Pholiota</taxon>
    </lineage>
</organism>
<evidence type="ECO:0000256" key="1">
    <source>
        <dbReference type="ARBA" id="ARBA00004123"/>
    </source>
</evidence>
<feature type="compositionally biased region" description="Basic and acidic residues" evidence="4">
    <location>
        <begin position="27"/>
        <end position="66"/>
    </location>
</feature>
<dbReference type="Pfam" id="PF08424">
    <property type="entry name" value="NRDE-2"/>
    <property type="match status" value="1"/>
</dbReference>
<evidence type="ECO:0000313" key="5">
    <source>
        <dbReference type="EMBL" id="KAF9474100.1"/>
    </source>
</evidence>
<feature type="compositionally biased region" description="Acidic residues" evidence="4">
    <location>
        <begin position="1038"/>
        <end position="1052"/>
    </location>
</feature>
<dbReference type="Gene3D" id="1.25.40.10">
    <property type="entry name" value="Tetratricopeptide repeat domain"/>
    <property type="match status" value="1"/>
</dbReference>
<name>A0A9P6CUQ7_9AGAR</name>
<dbReference type="Proteomes" id="UP000807469">
    <property type="component" value="Unassembled WGS sequence"/>
</dbReference>
<gene>
    <name evidence="5" type="ORF">BDN70DRAFT_885209</name>
</gene>
<accession>A0A9P6CUQ7</accession>
<evidence type="ECO:0000256" key="4">
    <source>
        <dbReference type="SAM" id="MobiDB-lite"/>
    </source>
</evidence>
<feature type="compositionally biased region" description="Basic and acidic residues" evidence="4">
    <location>
        <begin position="191"/>
        <end position="224"/>
    </location>
</feature>
<comment type="caution">
    <text evidence="5">The sequence shown here is derived from an EMBL/GenBank/DDBJ whole genome shotgun (WGS) entry which is preliminary data.</text>
</comment>
<feature type="compositionally biased region" description="Basic and acidic residues" evidence="4">
    <location>
        <begin position="1053"/>
        <end position="1065"/>
    </location>
</feature>
<feature type="region of interest" description="Disordered" evidence="4">
    <location>
        <begin position="1"/>
        <end position="94"/>
    </location>
</feature>
<evidence type="ECO:0000256" key="2">
    <source>
        <dbReference type="ARBA" id="ARBA00009265"/>
    </source>
</evidence>
<dbReference type="InterPro" id="IPR013633">
    <property type="entry name" value="NRDE-2"/>
</dbReference>
<evidence type="ECO:0000256" key="3">
    <source>
        <dbReference type="ARBA" id="ARBA00023242"/>
    </source>
</evidence>
<dbReference type="EMBL" id="MU155397">
    <property type="protein sequence ID" value="KAF9474100.1"/>
    <property type="molecule type" value="Genomic_DNA"/>
</dbReference>
<dbReference type="GO" id="GO:1902369">
    <property type="term" value="P:negative regulation of RNA catabolic process"/>
    <property type="evidence" value="ECO:0007669"/>
    <property type="project" value="TreeGrafter"/>
</dbReference>
<evidence type="ECO:0000313" key="6">
    <source>
        <dbReference type="Proteomes" id="UP000807469"/>
    </source>
</evidence>
<dbReference type="SUPFAM" id="SSF48452">
    <property type="entry name" value="TPR-like"/>
    <property type="match status" value="1"/>
</dbReference>
<comment type="subcellular location">
    <subcellularLocation>
        <location evidence="1">Nucleus</location>
    </subcellularLocation>
</comment>
<dbReference type="InterPro" id="IPR011990">
    <property type="entry name" value="TPR-like_helical_dom_sf"/>
</dbReference>
<feature type="compositionally biased region" description="Low complexity" evidence="4">
    <location>
        <begin position="1"/>
        <end position="16"/>
    </location>
</feature>
<dbReference type="PANTHER" id="PTHR13471">
    <property type="entry name" value="TETRATRICOPEPTIDE-LIKE HELICAL"/>
    <property type="match status" value="1"/>
</dbReference>
<feature type="region of interest" description="Disordered" evidence="4">
    <location>
        <begin position="1038"/>
        <end position="1065"/>
    </location>
</feature>
<feature type="compositionally biased region" description="Basic and acidic residues" evidence="4">
    <location>
        <begin position="72"/>
        <end position="94"/>
    </location>
</feature>
<sequence length="1065" mass="121118">MSSPSFPSFPSFSSFPDLDAGPNKDSSTPEHSKKQEHEKRKTREREGYRKDERRRETDGRHKEQKDHHKSQSRREHQRDSEGEKRNTHLAKTEVDVPSLRNSYFYSDRKGDRMNIQYGGLHSADVPKYRLVAGGRNILGLPKDLVVLQRFGKGLEIGPRNNRKVSGLTDSSSRALLESPPSRQIFPSVDSGKYREDDGFIKFPTRRDTQTAEDSYRSITRTKDNDESDTSAPSEGEFNSSGGDDDHPVLAAYQETLKRLDQELTAHPDSITTWMSLLQQTLSTIPITSKNATKARCEITASILSRAISAAPQNAANKELRLAYIKAGEEIWHESKLRSEWQDALKLGGIEIQMEWLEWKIRKPENGIDGVVQAAIRAMEKLGTDEDSEIAKVRIFWRVAVAIRDAGYLERAFATFQAQAELLFCPPLSIAKLSFQTQLEELEEFWESEALRIGEDGAKGWASWYSSETDKRMPHQSPVKIPTISDLDPYRQWAAQELETDRHMYIPLPSDSETSDPYSTVLFGDVRSMILNIKSTVAKRAFRMVWLSFMGLHVPGLSLATSRDLDWDDRWNLGYLTRPHYLNHIFPSTNGQRNLLTYTVAGVVIGTEREYNSPFGPVHHWSADVSGPLDFSSTDPSKPFRKGIWSIDDVQSVDENVVRRLFAVLKIDKDDTEWSILALAFEAAITHKSATKLSKLFLSTHPNSVSLWDAHAQLERMRGRLDDARKIYQTILVANSLKLQTGFMWWHWAEMEWLAGDEQATLSVVLKSVGVEGPRSVITVLRAKRLLEDYATSKGLIGRKEEESWIKLRILLELLTGDEPTETLRVFDRYLSPLEEKSSAKESLTTAFVLMIYWHGTTLKKPIPPSLLRERAHAAFEEYPNNSILLGILLESERGQGVWGRIRAILGDSGGKAKDVVRRIEEVWVAGWEKGRWLSEVERTRNGLAAAIEHERTRASSVIWKFYIQFEIRAQEPQRAKKLFFRAIGECPLVKELYLLAFGPLRSVFHVHELNALADTMAERGIRLRQGLDEVIEGVETAVEGEGEGSESSEDEIEHNARELRRLMPY</sequence>
<dbReference type="GO" id="GO:0031048">
    <property type="term" value="P:regulatory ncRNA-mediated heterochromatin formation"/>
    <property type="evidence" value="ECO:0007669"/>
    <property type="project" value="TreeGrafter"/>
</dbReference>